<dbReference type="KEGG" id="pchm:VFPPC_15830"/>
<organism evidence="1 2">
    <name type="scientific">Pochonia chlamydosporia 170</name>
    <dbReference type="NCBI Taxonomy" id="1380566"/>
    <lineage>
        <taxon>Eukaryota</taxon>
        <taxon>Fungi</taxon>
        <taxon>Dikarya</taxon>
        <taxon>Ascomycota</taxon>
        <taxon>Pezizomycotina</taxon>
        <taxon>Sordariomycetes</taxon>
        <taxon>Hypocreomycetidae</taxon>
        <taxon>Hypocreales</taxon>
        <taxon>Clavicipitaceae</taxon>
        <taxon>Pochonia</taxon>
    </lineage>
</organism>
<keyword evidence="2" id="KW-1185">Reference proteome</keyword>
<dbReference type="RefSeq" id="XP_018145322.2">
    <property type="nucleotide sequence ID" value="XM_018293583.2"/>
</dbReference>
<comment type="caution">
    <text evidence="1">The sequence shown here is derived from an EMBL/GenBank/DDBJ whole genome shotgun (WGS) entry which is preliminary data.</text>
</comment>
<protein>
    <submittedName>
        <fullName evidence="1">Uncharacterized protein</fullName>
    </submittedName>
</protein>
<accession>A0A179FS83</accession>
<evidence type="ECO:0000313" key="2">
    <source>
        <dbReference type="Proteomes" id="UP000078397"/>
    </source>
</evidence>
<sequence length="102" mass="11014">MDSLALVVQFLGPGTGPCRFHRFIVSSSTRDQKSWIDFDTELVCVSLVCICIQGFVGRQFGESPDSSHSSCSPGTSSGVSCRCHVLSMTVNDEDMRCSATSK</sequence>
<dbReference type="AlphaFoldDB" id="A0A179FS83"/>
<name>A0A179FS83_METCM</name>
<reference evidence="1 2" key="1">
    <citation type="journal article" date="2016" name="PLoS Pathog.">
        <title>Biosynthesis of antibiotic leucinostatins in bio-control fungus Purpureocillium lilacinum and their inhibition on phytophthora revealed by genome mining.</title>
        <authorList>
            <person name="Wang G."/>
            <person name="Liu Z."/>
            <person name="Lin R."/>
            <person name="Li E."/>
            <person name="Mao Z."/>
            <person name="Ling J."/>
            <person name="Yang Y."/>
            <person name="Yin W.B."/>
            <person name="Xie B."/>
        </authorList>
    </citation>
    <scope>NUCLEOTIDE SEQUENCE [LARGE SCALE GENOMIC DNA]</scope>
    <source>
        <strain evidence="1">170</strain>
    </source>
</reference>
<evidence type="ECO:0000313" key="1">
    <source>
        <dbReference type="EMBL" id="OAQ68472.2"/>
    </source>
</evidence>
<dbReference type="Proteomes" id="UP000078397">
    <property type="component" value="Unassembled WGS sequence"/>
</dbReference>
<proteinExistence type="predicted"/>
<dbReference type="EMBL" id="LSBJ02000003">
    <property type="protein sequence ID" value="OAQ68472.2"/>
    <property type="molecule type" value="Genomic_DNA"/>
</dbReference>
<dbReference type="GeneID" id="28857577"/>
<gene>
    <name evidence="1" type="ORF">VFPPC_15830</name>
</gene>